<evidence type="ECO:0000256" key="2">
    <source>
        <dbReference type="SAM" id="Phobius"/>
    </source>
</evidence>
<dbReference type="Proteomes" id="UP000243528">
    <property type="component" value="Unassembled WGS sequence"/>
</dbReference>
<keyword evidence="2" id="KW-0812">Transmembrane</keyword>
<evidence type="ECO:0000313" key="3">
    <source>
        <dbReference type="EMBL" id="PSK98660.1"/>
    </source>
</evidence>
<keyword evidence="2" id="KW-1133">Transmembrane helix</keyword>
<proteinExistence type="predicted"/>
<accession>A0A2P8DN86</accession>
<dbReference type="AlphaFoldDB" id="A0A2P8DN86"/>
<feature type="transmembrane region" description="Helical" evidence="2">
    <location>
        <begin position="41"/>
        <end position="63"/>
    </location>
</feature>
<sequence length="289" mass="29858">MTTPDPMHEALDRLARVADTRPVDDPMPGITRRARANRRRATAVVAGGLAAVVIAGAGALSVLDLPGRAGEPGYANSPSASSSPDPSPSPSPDPSTPTSPPREPALAEYDQARGDVDGDGAADTIRVMIPEADAEQGQDVGILSTDVWLQVEPTAGAPVEVAFGETLAPSIAGTPDLDGNGTADVVLIFSGGDAGSLQVFTWDGDTVVQAEPGPGSPADLVDDGGLYMDTYIGSFALVDGGLISWVSTGDASEPDEVRAWTWQLEENRLVATETDQAHCMRAARYPVPC</sequence>
<feature type="region of interest" description="Disordered" evidence="1">
    <location>
        <begin position="1"/>
        <end position="38"/>
    </location>
</feature>
<evidence type="ECO:0000256" key="1">
    <source>
        <dbReference type="SAM" id="MobiDB-lite"/>
    </source>
</evidence>
<dbReference type="SUPFAM" id="SSF69318">
    <property type="entry name" value="Integrin alpha N-terminal domain"/>
    <property type="match status" value="1"/>
</dbReference>
<keyword evidence="4" id="KW-1185">Reference proteome</keyword>
<dbReference type="EMBL" id="PYGE01000019">
    <property type="protein sequence ID" value="PSK98660.1"/>
    <property type="molecule type" value="Genomic_DNA"/>
</dbReference>
<reference evidence="3 4" key="1">
    <citation type="submission" date="2018-03" db="EMBL/GenBank/DDBJ databases">
        <title>Genomic Encyclopedia of Archaeal and Bacterial Type Strains, Phase II (KMG-II): from individual species to whole genera.</title>
        <authorList>
            <person name="Goeker M."/>
        </authorList>
    </citation>
    <scope>NUCLEOTIDE SEQUENCE [LARGE SCALE GENOMIC DNA]</scope>
    <source>
        <strain evidence="3 4">DSM 45211</strain>
    </source>
</reference>
<protein>
    <submittedName>
        <fullName evidence="3">Uncharacterized protein</fullName>
    </submittedName>
</protein>
<comment type="caution">
    <text evidence="3">The sequence shown here is derived from an EMBL/GenBank/DDBJ whole genome shotgun (WGS) entry which is preliminary data.</text>
</comment>
<feature type="region of interest" description="Disordered" evidence="1">
    <location>
        <begin position="66"/>
        <end position="105"/>
    </location>
</feature>
<feature type="compositionally biased region" description="Pro residues" evidence="1">
    <location>
        <begin position="85"/>
        <end position="103"/>
    </location>
</feature>
<dbReference type="RefSeq" id="WP_129711075.1">
    <property type="nucleotide sequence ID" value="NZ_PYGE01000019.1"/>
</dbReference>
<dbReference type="InterPro" id="IPR028994">
    <property type="entry name" value="Integrin_alpha_N"/>
</dbReference>
<feature type="compositionally biased region" description="Basic and acidic residues" evidence="1">
    <location>
        <begin position="1"/>
        <end position="24"/>
    </location>
</feature>
<organism evidence="3 4">
    <name type="scientific">Haloactinopolyspora alba</name>
    <dbReference type="NCBI Taxonomy" id="648780"/>
    <lineage>
        <taxon>Bacteria</taxon>
        <taxon>Bacillati</taxon>
        <taxon>Actinomycetota</taxon>
        <taxon>Actinomycetes</taxon>
        <taxon>Jiangellales</taxon>
        <taxon>Jiangellaceae</taxon>
        <taxon>Haloactinopolyspora</taxon>
    </lineage>
</organism>
<name>A0A2P8DN86_9ACTN</name>
<gene>
    <name evidence="3" type="ORF">CLV30_11943</name>
</gene>
<keyword evidence="2" id="KW-0472">Membrane</keyword>
<evidence type="ECO:0000313" key="4">
    <source>
        <dbReference type="Proteomes" id="UP000243528"/>
    </source>
</evidence>